<feature type="transmembrane region" description="Helical" evidence="3">
    <location>
        <begin position="12"/>
        <end position="30"/>
    </location>
</feature>
<proteinExistence type="predicted"/>
<gene>
    <name evidence="5" type="ORF">METZ01_LOCUS319295</name>
</gene>
<evidence type="ECO:0000256" key="3">
    <source>
        <dbReference type="SAM" id="Phobius"/>
    </source>
</evidence>
<keyword evidence="3" id="KW-1133">Transmembrane helix</keyword>
<feature type="domain" description="Motility protein B-like N-terminal" evidence="4">
    <location>
        <begin position="3"/>
        <end position="46"/>
    </location>
</feature>
<keyword evidence="2 3" id="KW-0472">Membrane</keyword>
<evidence type="ECO:0000313" key="5">
    <source>
        <dbReference type="EMBL" id="SVC66441.1"/>
    </source>
</evidence>
<dbReference type="EMBL" id="UINC01103785">
    <property type="protein sequence ID" value="SVC66441.1"/>
    <property type="molecule type" value="Genomic_DNA"/>
</dbReference>
<sequence length="62" mass="6899">MAAGGGGAWKVAYADFVTAMMALFLVLWILSQDEKIKGDVQQYFRTRYKSVTKQSVGIIPIE</sequence>
<dbReference type="InterPro" id="IPR025713">
    <property type="entry name" value="MotB-like_N_dom"/>
</dbReference>
<feature type="non-terminal residue" evidence="5">
    <location>
        <position position="62"/>
    </location>
</feature>
<evidence type="ECO:0000256" key="1">
    <source>
        <dbReference type="ARBA" id="ARBA00004370"/>
    </source>
</evidence>
<dbReference type="AlphaFoldDB" id="A0A382P3N4"/>
<dbReference type="Pfam" id="PF13677">
    <property type="entry name" value="MotB_plug"/>
    <property type="match status" value="1"/>
</dbReference>
<evidence type="ECO:0000259" key="4">
    <source>
        <dbReference type="Pfam" id="PF13677"/>
    </source>
</evidence>
<reference evidence="5" key="1">
    <citation type="submission" date="2018-05" db="EMBL/GenBank/DDBJ databases">
        <authorList>
            <person name="Lanie J.A."/>
            <person name="Ng W.-L."/>
            <person name="Kazmierczak K.M."/>
            <person name="Andrzejewski T.M."/>
            <person name="Davidsen T.M."/>
            <person name="Wayne K.J."/>
            <person name="Tettelin H."/>
            <person name="Glass J.I."/>
            <person name="Rusch D."/>
            <person name="Podicherti R."/>
            <person name="Tsui H.-C.T."/>
            <person name="Winkler M.E."/>
        </authorList>
    </citation>
    <scope>NUCLEOTIDE SEQUENCE</scope>
</reference>
<dbReference type="GO" id="GO:0016020">
    <property type="term" value="C:membrane"/>
    <property type="evidence" value="ECO:0007669"/>
    <property type="project" value="UniProtKB-SubCell"/>
</dbReference>
<name>A0A382P3N4_9ZZZZ</name>
<keyword evidence="3" id="KW-0812">Transmembrane</keyword>
<organism evidence="5">
    <name type="scientific">marine metagenome</name>
    <dbReference type="NCBI Taxonomy" id="408172"/>
    <lineage>
        <taxon>unclassified sequences</taxon>
        <taxon>metagenomes</taxon>
        <taxon>ecological metagenomes</taxon>
    </lineage>
</organism>
<evidence type="ECO:0000256" key="2">
    <source>
        <dbReference type="ARBA" id="ARBA00023136"/>
    </source>
</evidence>
<protein>
    <recommendedName>
        <fullName evidence="4">Motility protein B-like N-terminal domain-containing protein</fullName>
    </recommendedName>
</protein>
<comment type="subcellular location">
    <subcellularLocation>
        <location evidence="1">Membrane</location>
    </subcellularLocation>
</comment>
<accession>A0A382P3N4</accession>